<evidence type="ECO:0000313" key="8">
    <source>
        <dbReference type="Proteomes" id="UP000541444"/>
    </source>
</evidence>
<gene>
    <name evidence="7" type="ORF">GIB67_033374</name>
</gene>
<dbReference type="InterPro" id="IPR006564">
    <property type="entry name" value="Znf_PMZ"/>
</dbReference>
<evidence type="ECO:0000259" key="6">
    <source>
        <dbReference type="PROSITE" id="PS50966"/>
    </source>
</evidence>
<keyword evidence="3" id="KW-0862">Zinc</keyword>
<accession>A0A7J7LTN6</accession>
<dbReference type="SMART" id="SM00575">
    <property type="entry name" value="ZnF_PMZ"/>
    <property type="match status" value="1"/>
</dbReference>
<feature type="domain" description="SWIM-type" evidence="6">
    <location>
        <begin position="143"/>
        <end position="175"/>
    </location>
</feature>
<organism evidence="7 8">
    <name type="scientific">Kingdonia uniflora</name>
    <dbReference type="NCBI Taxonomy" id="39325"/>
    <lineage>
        <taxon>Eukaryota</taxon>
        <taxon>Viridiplantae</taxon>
        <taxon>Streptophyta</taxon>
        <taxon>Embryophyta</taxon>
        <taxon>Tracheophyta</taxon>
        <taxon>Spermatophyta</taxon>
        <taxon>Magnoliopsida</taxon>
        <taxon>Ranunculales</taxon>
        <taxon>Circaeasteraceae</taxon>
        <taxon>Kingdonia</taxon>
    </lineage>
</organism>
<evidence type="ECO:0000256" key="4">
    <source>
        <dbReference type="PROSITE-ProRule" id="PRU00325"/>
    </source>
</evidence>
<dbReference type="OrthoDB" id="1431253at2759"/>
<feature type="compositionally biased region" description="Low complexity" evidence="5">
    <location>
        <begin position="316"/>
        <end position="348"/>
    </location>
</feature>
<evidence type="ECO:0000256" key="1">
    <source>
        <dbReference type="ARBA" id="ARBA00022723"/>
    </source>
</evidence>
<dbReference type="GO" id="GO:0008270">
    <property type="term" value="F:zinc ion binding"/>
    <property type="evidence" value="ECO:0007669"/>
    <property type="project" value="UniProtKB-KW"/>
</dbReference>
<keyword evidence="1" id="KW-0479">Metal-binding</keyword>
<keyword evidence="2 4" id="KW-0863">Zinc-finger</keyword>
<feature type="compositionally biased region" description="Polar residues" evidence="5">
    <location>
        <begin position="349"/>
        <end position="367"/>
    </location>
</feature>
<feature type="region of interest" description="Disordered" evidence="5">
    <location>
        <begin position="254"/>
        <end position="377"/>
    </location>
</feature>
<comment type="caution">
    <text evidence="7">The sequence shown here is derived from an EMBL/GenBank/DDBJ whole genome shotgun (WGS) entry which is preliminary data.</text>
</comment>
<dbReference type="Pfam" id="PF04434">
    <property type="entry name" value="SWIM"/>
    <property type="match status" value="1"/>
</dbReference>
<name>A0A7J7LTN6_9MAGN</name>
<dbReference type="InterPro" id="IPR007527">
    <property type="entry name" value="Znf_SWIM"/>
</dbReference>
<feature type="compositionally biased region" description="Polar residues" evidence="5">
    <location>
        <begin position="259"/>
        <end position="281"/>
    </location>
</feature>
<dbReference type="PROSITE" id="PS50966">
    <property type="entry name" value="ZF_SWIM"/>
    <property type="match status" value="1"/>
</dbReference>
<dbReference type="PANTHER" id="PTHR31973">
    <property type="entry name" value="POLYPROTEIN, PUTATIVE-RELATED"/>
    <property type="match status" value="1"/>
</dbReference>
<dbReference type="AlphaFoldDB" id="A0A7J7LTN6"/>
<proteinExistence type="predicted"/>
<sequence length="431" mass="47128">MPIIQEAIWIKYGVDVSYSTTWNAWTICMERIVGSYDEGYILMPELTVQVLLANHGSISTCSIDLMTNEWTGTCISYKGSMERWLNGCRPVLGLDGCFLKGKYGLVPRAITHIEKMSKKYGQYRVEGTIDKCFVVISGSGQKWKVNLDNFECQCREWQLTGLPCVHAVCVLIPMGHPWIEYCSEYHTDAKYVAIYNLPIHAIDDPSEWGHPGYTVLSPPLVRGPGRPKKQKIKDQNEVLGNCRRCRKSGALGHMKKTCKGSSAQPSGTSTRQMNKLDTNSSRAEHRRNVGAPSLQTPIVRGRGRCNSARGGRGRVNLNNESGTSTNTGRGNGKNMGRATATRGRGTATKIGNNATANTRGGATSNTGRGAASNIGMGATSNIGRGTVSNNGRVPFQLPIPATYVATQSSQTISITNPYKKAYQTPTRNWKP</sequence>
<protein>
    <recommendedName>
        <fullName evidence="6">SWIM-type domain-containing protein</fullName>
    </recommendedName>
</protein>
<evidence type="ECO:0000256" key="3">
    <source>
        <dbReference type="ARBA" id="ARBA00022833"/>
    </source>
</evidence>
<dbReference type="Proteomes" id="UP000541444">
    <property type="component" value="Unassembled WGS sequence"/>
</dbReference>
<dbReference type="PANTHER" id="PTHR31973:SF187">
    <property type="entry name" value="MUTATOR TRANSPOSASE MUDRA PROTEIN"/>
    <property type="match status" value="1"/>
</dbReference>
<evidence type="ECO:0000313" key="7">
    <source>
        <dbReference type="EMBL" id="KAF6146015.1"/>
    </source>
</evidence>
<evidence type="ECO:0000256" key="5">
    <source>
        <dbReference type="SAM" id="MobiDB-lite"/>
    </source>
</evidence>
<keyword evidence="8" id="KW-1185">Reference proteome</keyword>
<reference evidence="7 8" key="1">
    <citation type="journal article" date="2020" name="IScience">
        <title>Genome Sequencing of the Endangered Kingdonia uniflora (Circaeasteraceae, Ranunculales) Reveals Potential Mechanisms of Evolutionary Specialization.</title>
        <authorList>
            <person name="Sun Y."/>
            <person name="Deng T."/>
            <person name="Zhang A."/>
            <person name="Moore M.J."/>
            <person name="Landis J.B."/>
            <person name="Lin N."/>
            <person name="Zhang H."/>
            <person name="Zhang X."/>
            <person name="Huang J."/>
            <person name="Zhang X."/>
            <person name="Sun H."/>
            <person name="Wang H."/>
        </authorList>
    </citation>
    <scope>NUCLEOTIDE SEQUENCE [LARGE SCALE GENOMIC DNA]</scope>
    <source>
        <strain evidence="7">TB1705</strain>
        <tissue evidence="7">Leaf</tissue>
    </source>
</reference>
<evidence type="ECO:0000256" key="2">
    <source>
        <dbReference type="ARBA" id="ARBA00022771"/>
    </source>
</evidence>
<dbReference type="EMBL" id="JACGCM010002017">
    <property type="protein sequence ID" value="KAF6146015.1"/>
    <property type="molecule type" value="Genomic_DNA"/>
</dbReference>